<keyword evidence="2" id="KW-0805">Transcription regulation</keyword>
<dbReference type="InterPro" id="IPR013249">
    <property type="entry name" value="RNA_pol_sigma70_r4_t2"/>
</dbReference>
<dbReference type="EMBL" id="CP089984">
    <property type="protein sequence ID" value="WXB11736.1"/>
    <property type="molecule type" value="Genomic_DNA"/>
</dbReference>
<evidence type="ECO:0000313" key="9">
    <source>
        <dbReference type="Proteomes" id="UP001370348"/>
    </source>
</evidence>
<gene>
    <name evidence="8" type="ORF">LZC94_28240</name>
</gene>
<dbReference type="Pfam" id="PF08281">
    <property type="entry name" value="Sigma70_r4_2"/>
    <property type="match status" value="1"/>
</dbReference>
<dbReference type="Proteomes" id="UP001370348">
    <property type="component" value="Chromosome"/>
</dbReference>
<keyword evidence="5" id="KW-0804">Transcription</keyword>
<proteinExistence type="inferred from homology"/>
<evidence type="ECO:0000256" key="5">
    <source>
        <dbReference type="ARBA" id="ARBA00023163"/>
    </source>
</evidence>
<dbReference type="InterPro" id="IPR013325">
    <property type="entry name" value="RNA_pol_sigma_r2"/>
</dbReference>
<keyword evidence="4" id="KW-0238">DNA-binding</keyword>
<keyword evidence="3" id="KW-0731">Sigma factor</keyword>
<organism evidence="8 9">
    <name type="scientific">Pendulispora albinea</name>
    <dbReference type="NCBI Taxonomy" id="2741071"/>
    <lineage>
        <taxon>Bacteria</taxon>
        <taxon>Pseudomonadati</taxon>
        <taxon>Myxococcota</taxon>
        <taxon>Myxococcia</taxon>
        <taxon>Myxococcales</taxon>
        <taxon>Sorangiineae</taxon>
        <taxon>Pendulisporaceae</taxon>
        <taxon>Pendulispora</taxon>
    </lineage>
</organism>
<dbReference type="RefSeq" id="WP_394821358.1">
    <property type="nucleotide sequence ID" value="NZ_CP089984.1"/>
</dbReference>
<evidence type="ECO:0000256" key="3">
    <source>
        <dbReference type="ARBA" id="ARBA00023082"/>
    </source>
</evidence>
<feature type="domain" description="RNA polymerase sigma-70 region 2" evidence="6">
    <location>
        <begin position="31"/>
        <end position="99"/>
    </location>
</feature>
<dbReference type="Gene3D" id="1.10.10.10">
    <property type="entry name" value="Winged helix-like DNA-binding domain superfamily/Winged helix DNA-binding domain"/>
    <property type="match status" value="1"/>
</dbReference>
<dbReference type="PANTHER" id="PTHR43133">
    <property type="entry name" value="RNA POLYMERASE ECF-TYPE SIGMA FACTO"/>
    <property type="match status" value="1"/>
</dbReference>
<evidence type="ECO:0000259" key="7">
    <source>
        <dbReference type="Pfam" id="PF08281"/>
    </source>
</evidence>
<dbReference type="Gene3D" id="1.10.1740.10">
    <property type="match status" value="1"/>
</dbReference>
<comment type="similarity">
    <text evidence="1">Belongs to the sigma-70 factor family. ECF subfamily.</text>
</comment>
<evidence type="ECO:0000256" key="4">
    <source>
        <dbReference type="ARBA" id="ARBA00023125"/>
    </source>
</evidence>
<protein>
    <submittedName>
        <fullName evidence="8">RNA polymerase sigma factor</fullName>
    </submittedName>
</protein>
<feature type="domain" description="RNA polymerase sigma factor 70 region 4 type 2" evidence="7">
    <location>
        <begin position="129"/>
        <end position="179"/>
    </location>
</feature>
<evidence type="ECO:0000256" key="2">
    <source>
        <dbReference type="ARBA" id="ARBA00023015"/>
    </source>
</evidence>
<accession>A0ABZ2LLC7</accession>
<dbReference type="InterPro" id="IPR014284">
    <property type="entry name" value="RNA_pol_sigma-70_dom"/>
</dbReference>
<dbReference type="Pfam" id="PF04542">
    <property type="entry name" value="Sigma70_r2"/>
    <property type="match status" value="1"/>
</dbReference>
<name>A0ABZ2LLC7_9BACT</name>
<sequence length="193" mass="21725">MRDPLTALRDARHARLLRASQSGDRAAFRALYRALYEPVSGYVRRRVATQSEAEDVVAQVFLQWVAALPRIDAARGTVFAYVLGMARNLLADRARAARRPFDPEVLTQEASTVRDPHEALEEAEEHATLREHVAALPLEVRELLRLRYEEGLRYAEIAQIVGHGEAAVRQRISRAVRELRGAWNHAVEKGAVT</sequence>
<dbReference type="NCBIfam" id="TIGR02937">
    <property type="entry name" value="sigma70-ECF"/>
    <property type="match status" value="1"/>
</dbReference>
<dbReference type="CDD" id="cd06171">
    <property type="entry name" value="Sigma70_r4"/>
    <property type="match status" value="1"/>
</dbReference>
<dbReference type="SUPFAM" id="SSF88659">
    <property type="entry name" value="Sigma3 and sigma4 domains of RNA polymerase sigma factors"/>
    <property type="match status" value="1"/>
</dbReference>
<evidence type="ECO:0000256" key="1">
    <source>
        <dbReference type="ARBA" id="ARBA00010641"/>
    </source>
</evidence>
<keyword evidence="9" id="KW-1185">Reference proteome</keyword>
<dbReference type="PANTHER" id="PTHR43133:SF52">
    <property type="entry name" value="ECF RNA POLYMERASE SIGMA FACTOR SIGL"/>
    <property type="match status" value="1"/>
</dbReference>
<evidence type="ECO:0000313" key="8">
    <source>
        <dbReference type="EMBL" id="WXB11736.1"/>
    </source>
</evidence>
<dbReference type="InterPro" id="IPR007627">
    <property type="entry name" value="RNA_pol_sigma70_r2"/>
</dbReference>
<evidence type="ECO:0000259" key="6">
    <source>
        <dbReference type="Pfam" id="PF04542"/>
    </source>
</evidence>
<dbReference type="InterPro" id="IPR013324">
    <property type="entry name" value="RNA_pol_sigma_r3/r4-like"/>
</dbReference>
<dbReference type="InterPro" id="IPR039425">
    <property type="entry name" value="RNA_pol_sigma-70-like"/>
</dbReference>
<dbReference type="SUPFAM" id="SSF88946">
    <property type="entry name" value="Sigma2 domain of RNA polymerase sigma factors"/>
    <property type="match status" value="1"/>
</dbReference>
<dbReference type="InterPro" id="IPR036388">
    <property type="entry name" value="WH-like_DNA-bd_sf"/>
</dbReference>
<reference evidence="8 9" key="1">
    <citation type="submission" date="2021-12" db="EMBL/GenBank/DDBJ databases">
        <title>Discovery of the Pendulisporaceae a myxobacterial family with distinct sporulation behavior and unique specialized metabolism.</title>
        <authorList>
            <person name="Garcia R."/>
            <person name="Popoff A."/>
            <person name="Bader C.D."/>
            <person name="Loehr J."/>
            <person name="Walesch S."/>
            <person name="Walt C."/>
            <person name="Boldt J."/>
            <person name="Bunk B."/>
            <person name="Haeckl F.J.F.P.J."/>
            <person name="Gunesch A.P."/>
            <person name="Birkelbach J."/>
            <person name="Nuebel U."/>
            <person name="Pietschmann T."/>
            <person name="Bach T."/>
            <person name="Mueller R."/>
        </authorList>
    </citation>
    <scope>NUCLEOTIDE SEQUENCE [LARGE SCALE GENOMIC DNA]</scope>
    <source>
        <strain evidence="8 9">MSr11954</strain>
    </source>
</reference>